<proteinExistence type="predicted"/>
<feature type="domain" description="SAV-6107-like HEPN" evidence="2">
    <location>
        <begin position="76"/>
        <end position="173"/>
    </location>
</feature>
<accession>A0A511MGW3</accession>
<evidence type="ECO:0000256" key="1">
    <source>
        <dbReference type="SAM" id="MobiDB-lite"/>
    </source>
</evidence>
<evidence type="ECO:0000313" key="3">
    <source>
        <dbReference type="EMBL" id="GEM39894.1"/>
    </source>
</evidence>
<protein>
    <recommendedName>
        <fullName evidence="2">SAV-6107-like HEPN domain-containing protein</fullName>
    </recommendedName>
</protein>
<dbReference type="EMBL" id="BJXA01000029">
    <property type="protein sequence ID" value="GEM39894.1"/>
    <property type="molecule type" value="Genomic_DNA"/>
</dbReference>
<organism evidence="3 4">
    <name type="scientific">Nocardia ninae NBRC 108245</name>
    <dbReference type="NCBI Taxonomy" id="1210091"/>
    <lineage>
        <taxon>Bacteria</taxon>
        <taxon>Bacillati</taxon>
        <taxon>Actinomycetota</taxon>
        <taxon>Actinomycetes</taxon>
        <taxon>Mycobacteriales</taxon>
        <taxon>Nocardiaceae</taxon>
        <taxon>Nocardia</taxon>
    </lineage>
</organism>
<dbReference type="AlphaFoldDB" id="A0A511MGW3"/>
<feature type="compositionally biased region" description="Basic and acidic residues" evidence="1">
    <location>
        <begin position="45"/>
        <end position="55"/>
    </location>
</feature>
<comment type="caution">
    <text evidence="3">The sequence shown here is derived from an EMBL/GenBank/DDBJ whole genome shotgun (WGS) entry which is preliminary data.</text>
</comment>
<dbReference type="Proteomes" id="UP000321424">
    <property type="component" value="Unassembled WGS sequence"/>
</dbReference>
<gene>
    <name evidence="3" type="ORF">NN4_44130</name>
</gene>
<evidence type="ECO:0000313" key="4">
    <source>
        <dbReference type="Proteomes" id="UP000321424"/>
    </source>
</evidence>
<sequence length="194" mass="21123">MALVGSTAGAEVCRWASLYSISIQTFEYLFGHTKAVLGTGKRGRRDSEMSNRVEHPGQPGRAGKLLQRADGLLMQAAGERDPRERFRTAYLAALRGAGAVIALTGADNAPRARSRNAWVLMQSAAPEFVMWADYFSARSETRAALEAGLDRDIDDDEADEFYSRVGAFLHDVEDLLTASARLRPAPGWTNGMTG</sequence>
<dbReference type="Pfam" id="PF18726">
    <property type="entry name" value="HEPN_SAV_6107"/>
    <property type="match status" value="1"/>
</dbReference>
<keyword evidence="4" id="KW-1185">Reference proteome</keyword>
<evidence type="ECO:0000259" key="2">
    <source>
        <dbReference type="Pfam" id="PF18726"/>
    </source>
</evidence>
<reference evidence="3 4" key="1">
    <citation type="submission" date="2019-07" db="EMBL/GenBank/DDBJ databases">
        <title>Whole genome shotgun sequence of Nocardia ninae NBRC 108245.</title>
        <authorList>
            <person name="Hosoyama A."/>
            <person name="Uohara A."/>
            <person name="Ohji S."/>
            <person name="Ichikawa N."/>
        </authorList>
    </citation>
    <scope>NUCLEOTIDE SEQUENCE [LARGE SCALE GENOMIC DNA]</scope>
    <source>
        <strain evidence="3 4">NBRC 108245</strain>
    </source>
</reference>
<dbReference type="InterPro" id="IPR040891">
    <property type="entry name" value="HEPN_SAV_6107"/>
</dbReference>
<feature type="region of interest" description="Disordered" evidence="1">
    <location>
        <begin position="40"/>
        <end position="61"/>
    </location>
</feature>
<name>A0A511MGW3_9NOCA</name>